<evidence type="ECO:0000259" key="6">
    <source>
        <dbReference type="Pfam" id="PF13664"/>
    </source>
</evidence>
<dbReference type="InterPro" id="IPR025423">
    <property type="entry name" value="TMEM205-like"/>
</dbReference>
<feature type="transmembrane region" description="Helical" evidence="5">
    <location>
        <begin position="129"/>
        <end position="155"/>
    </location>
</feature>
<evidence type="ECO:0000256" key="4">
    <source>
        <dbReference type="ARBA" id="ARBA00023136"/>
    </source>
</evidence>
<feature type="transmembrane region" description="Helical" evidence="5">
    <location>
        <begin position="272"/>
        <end position="290"/>
    </location>
</feature>
<proteinExistence type="predicted"/>
<feature type="transmembrane region" description="Helical" evidence="5">
    <location>
        <begin position="198"/>
        <end position="220"/>
    </location>
</feature>
<keyword evidence="3 5" id="KW-1133">Transmembrane helix</keyword>
<dbReference type="AlphaFoldDB" id="A0A9N9RSU0"/>
<dbReference type="PANTHER" id="PTHR23241:SF102">
    <property type="entry name" value="LD23009P"/>
    <property type="match status" value="1"/>
</dbReference>
<accession>A0A9N9RSU0</accession>
<dbReference type="PANTHER" id="PTHR23241">
    <property type="entry name" value="LATE EMBRYOGENESIS ABUNDANT PLANTS LEA-RELATED"/>
    <property type="match status" value="1"/>
</dbReference>
<name>A0A9N9RSU0_9DIPT</name>
<keyword evidence="4 5" id="KW-0472">Membrane</keyword>
<reference evidence="7" key="1">
    <citation type="submission" date="2022-01" db="EMBL/GenBank/DDBJ databases">
        <authorList>
            <person name="King R."/>
        </authorList>
    </citation>
    <scope>NUCLEOTIDE SEQUENCE</scope>
</reference>
<dbReference type="InterPro" id="IPR053009">
    <property type="entry name" value="Xanthocillin_Biosynth-Assoc"/>
</dbReference>
<keyword evidence="8" id="KW-1185">Reference proteome</keyword>
<evidence type="ECO:0000256" key="2">
    <source>
        <dbReference type="ARBA" id="ARBA00022692"/>
    </source>
</evidence>
<reference evidence="7" key="2">
    <citation type="submission" date="2022-10" db="EMBL/GenBank/DDBJ databases">
        <authorList>
            <consortium name="ENA_rothamsted_submissions"/>
            <consortium name="culmorum"/>
            <person name="King R."/>
        </authorList>
    </citation>
    <scope>NUCLEOTIDE SEQUENCE</scope>
</reference>
<feature type="transmembrane region" description="Helical" evidence="5">
    <location>
        <begin position="92"/>
        <end position="109"/>
    </location>
</feature>
<gene>
    <name evidence="7" type="ORF">CHIRRI_LOCUS5689</name>
</gene>
<sequence length="296" mass="34191">MCMSVNKVIENCCESINEFLGARPIEEKIEKNVDDAGVKKFLNDEEVEKVFISDNLALTTQYTRRIVKKFSNSFMKLHKSNLYTILTKTTQPAHMASILLVLLVSYSVWPEENRETTVKAKCPLTTFIYLGSFAAHFGAQIWMTFVSGLALYFSLPRHTFGMCQEVLFPKYFLINTLLSTMTLITFTKMHTNFSDLRWMTQLLALTICLFIEMIISLYLTEPLLKLMRKKYQFEQKLGNGDEIGYQKALPSFDCPEYKEVHKSFRKVHFKCAFGNIIAICCTSMHLYYLASKITIL</sequence>
<keyword evidence="2 5" id="KW-0812">Transmembrane</keyword>
<evidence type="ECO:0000256" key="1">
    <source>
        <dbReference type="ARBA" id="ARBA00004370"/>
    </source>
</evidence>
<evidence type="ECO:0000313" key="8">
    <source>
        <dbReference type="Proteomes" id="UP001153620"/>
    </source>
</evidence>
<dbReference type="Proteomes" id="UP001153620">
    <property type="component" value="Chromosome 2"/>
</dbReference>
<evidence type="ECO:0000256" key="5">
    <source>
        <dbReference type="SAM" id="Phobius"/>
    </source>
</evidence>
<protein>
    <recommendedName>
        <fullName evidence="6">TMEM205-like domain-containing protein</fullName>
    </recommendedName>
</protein>
<dbReference type="OrthoDB" id="1641132at2759"/>
<dbReference type="GO" id="GO:0016020">
    <property type="term" value="C:membrane"/>
    <property type="evidence" value="ECO:0007669"/>
    <property type="project" value="UniProtKB-SubCell"/>
</dbReference>
<organism evidence="7 8">
    <name type="scientific">Chironomus riparius</name>
    <dbReference type="NCBI Taxonomy" id="315576"/>
    <lineage>
        <taxon>Eukaryota</taxon>
        <taxon>Metazoa</taxon>
        <taxon>Ecdysozoa</taxon>
        <taxon>Arthropoda</taxon>
        <taxon>Hexapoda</taxon>
        <taxon>Insecta</taxon>
        <taxon>Pterygota</taxon>
        <taxon>Neoptera</taxon>
        <taxon>Endopterygota</taxon>
        <taxon>Diptera</taxon>
        <taxon>Nematocera</taxon>
        <taxon>Chironomoidea</taxon>
        <taxon>Chironomidae</taxon>
        <taxon>Chironominae</taxon>
        <taxon>Chironomus</taxon>
    </lineage>
</organism>
<evidence type="ECO:0000313" key="7">
    <source>
        <dbReference type="EMBL" id="CAG9802784.1"/>
    </source>
</evidence>
<dbReference type="Pfam" id="PF13664">
    <property type="entry name" value="DUF4149"/>
    <property type="match status" value="1"/>
</dbReference>
<feature type="domain" description="TMEM205-like" evidence="6">
    <location>
        <begin position="132"/>
        <end position="231"/>
    </location>
</feature>
<feature type="transmembrane region" description="Helical" evidence="5">
    <location>
        <begin position="167"/>
        <end position="186"/>
    </location>
</feature>
<dbReference type="EMBL" id="OU895878">
    <property type="protein sequence ID" value="CAG9802784.1"/>
    <property type="molecule type" value="Genomic_DNA"/>
</dbReference>
<comment type="subcellular location">
    <subcellularLocation>
        <location evidence="1">Membrane</location>
    </subcellularLocation>
</comment>
<evidence type="ECO:0000256" key="3">
    <source>
        <dbReference type="ARBA" id="ARBA00022989"/>
    </source>
</evidence>